<organism evidence="7 8">
    <name type="scientific">Allosphingosinicella ginsenosidimutans</name>
    <dbReference type="NCBI Taxonomy" id="1176539"/>
    <lineage>
        <taxon>Bacteria</taxon>
        <taxon>Pseudomonadati</taxon>
        <taxon>Pseudomonadota</taxon>
        <taxon>Alphaproteobacteria</taxon>
        <taxon>Sphingomonadales</taxon>
        <taxon>Sphingomonadaceae</taxon>
        <taxon>Allosphingosinicella</taxon>
    </lineage>
</organism>
<evidence type="ECO:0000256" key="3">
    <source>
        <dbReference type="ARBA" id="ARBA00023163"/>
    </source>
</evidence>
<feature type="domain" description="HTH luxR-type" evidence="5">
    <location>
        <begin position="192"/>
        <end position="257"/>
    </location>
</feature>
<dbReference type="GO" id="GO:0000160">
    <property type="term" value="P:phosphorelay signal transduction system"/>
    <property type="evidence" value="ECO:0007669"/>
    <property type="project" value="InterPro"/>
</dbReference>
<dbReference type="SMART" id="SM00421">
    <property type="entry name" value="HTH_LUXR"/>
    <property type="match status" value="1"/>
</dbReference>
<dbReference type="Pfam" id="PF00072">
    <property type="entry name" value="Response_reg"/>
    <property type="match status" value="1"/>
</dbReference>
<evidence type="ECO:0000256" key="2">
    <source>
        <dbReference type="ARBA" id="ARBA00023125"/>
    </source>
</evidence>
<dbReference type="PANTHER" id="PTHR44688">
    <property type="entry name" value="DNA-BINDING TRANSCRIPTIONAL ACTIVATOR DEVR_DOSR"/>
    <property type="match status" value="1"/>
</dbReference>
<keyword evidence="3" id="KW-0804">Transcription</keyword>
<evidence type="ECO:0000259" key="5">
    <source>
        <dbReference type="PROSITE" id="PS50043"/>
    </source>
</evidence>
<protein>
    <submittedName>
        <fullName evidence="7">Response regulator transcription factor</fullName>
    </submittedName>
</protein>
<dbReference type="InterPro" id="IPR016032">
    <property type="entry name" value="Sig_transdc_resp-reg_C-effctor"/>
</dbReference>
<keyword evidence="1" id="KW-0805">Transcription regulation</keyword>
<name>A0A5C6TQZ5_9SPHN</name>
<comment type="caution">
    <text evidence="7">The sequence shown here is derived from an EMBL/GenBank/DDBJ whole genome shotgun (WGS) entry which is preliminary data.</text>
</comment>
<dbReference type="PANTHER" id="PTHR44688:SF16">
    <property type="entry name" value="DNA-BINDING TRANSCRIPTIONAL ACTIVATOR DEVR_DOSR"/>
    <property type="match status" value="1"/>
</dbReference>
<dbReference type="Pfam" id="PF00196">
    <property type="entry name" value="GerE"/>
    <property type="match status" value="1"/>
</dbReference>
<dbReference type="Gene3D" id="3.40.50.2300">
    <property type="match status" value="1"/>
</dbReference>
<gene>
    <name evidence="7" type="ORF">FRZ32_00995</name>
</gene>
<dbReference type="Gene3D" id="1.10.10.10">
    <property type="entry name" value="Winged helix-like DNA-binding domain superfamily/Winged helix DNA-binding domain"/>
    <property type="match status" value="1"/>
</dbReference>
<dbReference type="CDD" id="cd06170">
    <property type="entry name" value="LuxR_C_like"/>
    <property type="match status" value="1"/>
</dbReference>
<dbReference type="EMBL" id="VOQQ01000001">
    <property type="protein sequence ID" value="TXC62355.1"/>
    <property type="molecule type" value="Genomic_DNA"/>
</dbReference>
<evidence type="ECO:0000259" key="6">
    <source>
        <dbReference type="PROSITE" id="PS50110"/>
    </source>
</evidence>
<evidence type="ECO:0000313" key="8">
    <source>
        <dbReference type="Proteomes" id="UP000321249"/>
    </source>
</evidence>
<keyword evidence="2" id="KW-0238">DNA-binding</keyword>
<dbReference type="PROSITE" id="PS50110">
    <property type="entry name" value="RESPONSE_REGULATORY"/>
    <property type="match status" value="1"/>
</dbReference>
<dbReference type="OrthoDB" id="9782655at2"/>
<dbReference type="PRINTS" id="PR00038">
    <property type="entry name" value="HTHLUXR"/>
</dbReference>
<dbReference type="GO" id="GO:0003677">
    <property type="term" value="F:DNA binding"/>
    <property type="evidence" value="ECO:0007669"/>
    <property type="project" value="UniProtKB-KW"/>
</dbReference>
<accession>A0A5C6TQZ5</accession>
<dbReference type="SMART" id="SM00448">
    <property type="entry name" value="REC"/>
    <property type="match status" value="1"/>
</dbReference>
<feature type="domain" description="Response regulatory" evidence="6">
    <location>
        <begin position="62"/>
        <end position="176"/>
    </location>
</feature>
<dbReference type="InterPro" id="IPR000792">
    <property type="entry name" value="Tscrpt_reg_LuxR_C"/>
</dbReference>
<evidence type="ECO:0000313" key="7">
    <source>
        <dbReference type="EMBL" id="TXC62355.1"/>
    </source>
</evidence>
<dbReference type="SUPFAM" id="SSF52172">
    <property type="entry name" value="CheY-like"/>
    <property type="match status" value="1"/>
</dbReference>
<sequence length="275" mass="29643">MVNKILGSATNRAASAAKACAAVSCPRLAVKSGQSCCALRPLRPFCASRVSISVTRQTDQRNVYVVDDNRDVRRSLSYMLSASDTPSRPFGSGQDFLDSLDDLQPGCILLDLRMPVMDGFAVMEALARRGVDWPVIVMTGHGEISIAVRAMKQGAIDFIQKPFAEEALSGCLETGFKLLAERLEAGQRRRVARERVDQLTARETEVLEGLLAGESNKQLAGRLGISLRTVEMHRGNMMDRLAVANLAEALTLAMEAGLKPADPVATSEGAARQPA</sequence>
<evidence type="ECO:0000256" key="4">
    <source>
        <dbReference type="PROSITE-ProRule" id="PRU00169"/>
    </source>
</evidence>
<dbReference type="InterPro" id="IPR036388">
    <property type="entry name" value="WH-like_DNA-bd_sf"/>
</dbReference>
<dbReference type="InterPro" id="IPR011006">
    <property type="entry name" value="CheY-like_superfamily"/>
</dbReference>
<dbReference type="AlphaFoldDB" id="A0A5C6TQZ5"/>
<reference evidence="7 8" key="1">
    <citation type="journal article" date="2015" name="J. Microbiol.">
        <title>Sphingosinicella ginsenosidimutans sp. nov., with ginsenoside converting activity.</title>
        <authorList>
            <person name="Kim J.K."/>
            <person name="Kang M.S."/>
            <person name="Park S.C."/>
            <person name="Kim K.M."/>
            <person name="Choi K."/>
            <person name="Yoon M.H."/>
            <person name="Im W.T."/>
        </authorList>
    </citation>
    <scope>NUCLEOTIDE SEQUENCE [LARGE SCALE GENOMIC DNA]</scope>
    <source>
        <strain evidence="7 8">BS-11</strain>
    </source>
</reference>
<dbReference type="InterPro" id="IPR001789">
    <property type="entry name" value="Sig_transdc_resp-reg_receiver"/>
</dbReference>
<evidence type="ECO:0000256" key="1">
    <source>
        <dbReference type="ARBA" id="ARBA00023015"/>
    </source>
</evidence>
<feature type="modified residue" description="4-aspartylphosphate" evidence="4">
    <location>
        <position position="111"/>
    </location>
</feature>
<dbReference type="SUPFAM" id="SSF46894">
    <property type="entry name" value="C-terminal effector domain of the bipartite response regulators"/>
    <property type="match status" value="1"/>
</dbReference>
<dbReference type="PROSITE" id="PS50043">
    <property type="entry name" value="HTH_LUXR_2"/>
    <property type="match status" value="1"/>
</dbReference>
<proteinExistence type="predicted"/>
<keyword evidence="8" id="KW-1185">Reference proteome</keyword>
<keyword evidence="4" id="KW-0597">Phosphoprotein</keyword>
<dbReference type="Proteomes" id="UP000321249">
    <property type="component" value="Unassembled WGS sequence"/>
</dbReference>
<dbReference type="GO" id="GO:0006355">
    <property type="term" value="P:regulation of DNA-templated transcription"/>
    <property type="evidence" value="ECO:0007669"/>
    <property type="project" value="InterPro"/>
</dbReference>